<dbReference type="InterPro" id="IPR048939">
    <property type="entry name" value="ATG5_UblA"/>
</dbReference>
<evidence type="ECO:0000259" key="6">
    <source>
        <dbReference type="Pfam" id="PF04106"/>
    </source>
</evidence>
<dbReference type="GO" id="GO:0019776">
    <property type="term" value="F:Atg8-family ligase activity"/>
    <property type="evidence" value="ECO:0007669"/>
    <property type="project" value="TreeGrafter"/>
</dbReference>
<dbReference type="Gene3D" id="3.10.20.90">
    <property type="entry name" value="Phosphatidylinositol 3-kinase Catalytic Subunit, Chain A, domain 1"/>
    <property type="match status" value="1"/>
</dbReference>
<keyword evidence="5" id="KW-0472">Membrane</keyword>
<dbReference type="InterPro" id="IPR007239">
    <property type="entry name" value="Atg5"/>
</dbReference>
<dbReference type="Pfam" id="PF20638">
    <property type="entry name" value="ATG5_UblA"/>
    <property type="match status" value="1"/>
</dbReference>
<dbReference type="GO" id="GO:0000422">
    <property type="term" value="P:autophagy of mitochondrion"/>
    <property type="evidence" value="ECO:0007669"/>
    <property type="project" value="TreeGrafter"/>
</dbReference>
<dbReference type="GO" id="GO:0034045">
    <property type="term" value="C:phagophore assembly site membrane"/>
    <property type="evidence" value="ECO:0007669"/>
    <property type="project" value="UniProtKB-SubCell"/>
</dbReference>
<reference evidence="9" key="1">
    <citation type="submission" date="2020-01" db="EMBL/GenBank/DDBJ databases">
        <title>Genome Sequencing of Three Apophysomyces-Like Fungal Strains Confirms a Novel Fungal Genus in the Mucoromycota with divergent Burkholderia-like Endosymbiotic Bacteria.</title>
        <authorList>
            <person name="Stajich J.E."/>
            <person name="Macias A.M."/>
            <person name="Carter-House D."/>
            <person name="Lovett B."/>
            <person name="Kasson L.R."/>
            <person name="Berry K."/>
            <person name="Grigoriev I."/>
            <person name="Chang Y."/>
            <person name="Spatafora J."/>
            <person name="Kasson M.T."/>
        </authorList>
    </citation>
    <scope>NUCLEOTIDE SEQUENCE</scope>
    <source>
        <strain evidence="9">NRRL A-21654</strain>
    </source>
</reference>
<keyword evidence="4 5" id="KW-0072">Autophagy</keyword>
<comment type="subcellular location">
    <subcellularLocation>
        <location evidence="5">Preautophagosomal structure membrane</location>
        <topology evidence="5">Peripheral membrane protein</topology>
    </subcellularLocation>
</comment>
<proteinExistence type="inferred from homology"/>
<evidence type="ECO:0000256" key="3">
    <source>
        <dbReference type="ARBA" id="ARBA00022843"/>
    </source>
</evidence>
<comment type="subunit">
    <text evidence="5">Conjugated with ATG12.</text>
</comment>
<keyword evidence="10" id="KW-1185">Reference proteome</keyword>
<feature type="domain" description="Autophagy protein ATG5 UblB" evidence="6">
    <location>
        <begin position="168"/>
        <end position="253"/>
    </location>
</feature>
<comment type="function">
    <text evidence="5">Involved in cytoplasm to vacuole transport (Cvt) and autophagic vesicle formation.</text>
</comment>
<keyword evidence="2 5" id="KW-1017">Isopeptide bond</keyword>
<dbReference type="GO" id="GO:0044233">
    <property type="term" value="C:mitochondria-associated endoplasmic reticulum membrane contact site"/>
    <property type="evidence" value="ECO:0007669"/>
    <property type="project" value="TreeGrafter"/>
</dbReference>
<dbReference type="InterPro" id="IPR048318">
    <property type="entry name" value="ATG5_UblB"/>
</dbReference>
<evidence type="ECO:0000313" key="10">
    <source>
        <dbReference type="Proteomes" id="UP000605846"/>
    </source>
</evidence>
<protein>
    <recommendedName>
        <fullName evidence="5">Autophagy protein 5</fullName>
    </recommendedName>
</protein>
<dbReference type="GO" id="GO:0061908">
    <property type="term" value="C:phagophore"/>
    <property type="evidence" value="ECO:0007669"/>
    <property type="project" value="TreeGrafter"/>
</dbReference>
<dbReference type="OrthoDB" id="272162at2759"/>
<organism evidence="9 10">
    <name type="scientific">Apophysomyces ossiformis</name>
    <dbReference type="NCBI Taxonomy" id="679940"/>
    <lineage>
        <taxon>Eukaryota</taxon>
        <taxon>Fungi</taxon>
        <taxon>Fungi incertae sedis</taxon>
        <taxon>Mucoromycota</taxon>
        <taxon>Mucoromycotina</taxon>
        <taxon>Mucoromycetes</taxon>
        <taxon>Mucorales</taxon>
        <taxon>Mucorineae</taxon>
        <taxon>Mucoraceae</taxon>
        <taxon>Apophysomyces</taxon>
    </lineage>
</organism>
<evidence type="ECO:0000259" key="7">
    <source>
        <dbReference type="Pfam" id="PF20637"/>
    </source>
</evidence>
<feature type="domain" description="Autophagy protein ATG5 alpha-helical bundle region" evidence="7">
    <location>
        <begin position="116"/>
        <end position="159"/>
    </location>
</feature>
<feature type="domain" description="Autophagy protein ATG5 UblA" evidence="8">
    <location>
        <begin position="2"/>
        <end position="68"/>
    </location>
</feature>
<evidence type="ECO:0000259" key="8">
    <source>
        <dbReference type="Pfam" id="PF20638"/>
    </source>
</evidence>
<dbReference type="Pfam" id="PF04106">
    <property type="entry name" value="ATG5_UblB"/>
    <property type="match status" value="1"/>
</dbReference>
<comment type="similarity">
    <text evidence="1 5">Belongs to the ATG5 family.</text>
</comment>
<evidence type="ECO:0000256" key="5">
    <source>
        <dbReference type="RuleBase" id="RU361202"/>
    </source>
</evidence>
<dbReference type="Pfam" id="PF20637">
    <property type="entry name" value="ATG5_HBR"/>
    <property type="match status" value="1"/>
</dbReference>
<accession>A0A8H7BQF0</accession>
<dbReference type="PANTHER" id="PTHR13040">
    <property type="entry name" value="AUTOPHAGY PROTEIN 5"/>
    <property type="match status" value="1"/>
</dbReference>
<comment type="caution">
    <text evidence="9">The sequence shown here is derived from an EMBL/GenBank/DDBJ whole genome shotgun (WGS) entry which is preliminary data.</text>
</comment>
<dbReference type="InterPro" id="IPR048940">
    <property type="entry name" value="ATG5_HBR"/>
</dbReference>
<evidence type="ECO:0000313" key="9">
    <source>
        <dbReference type="EMBL" id="KAF7724870.1"/>
    </source>
</evidence>
<dbReference type="InterPro" id="IPR042526">
    <property type="entry name" value="Atg5_HR"/>
</dbReference>
<sequence>MSRCSYLPLLAQQLSSVLDATVEPGDIWFDFRGEPLRWHYPIGILYDLHSLQDSKVNSPLPWSLTVHTQNFPTEKLLRRPSMETVQDMFMSMIKEVQYSVLPETDYNSDEYVKEKADFLRHGTTKRVMNLSKRDQTQLWESVASDKFDDYWNVNKRLLETTASQPLRNIPLRLYLPEQCPVIQELVPADEIVSDPARSLGEVVSKILPDLFSPTLTENIAIPVIHGISLPLDTPIIWAAENLSFADNFLHIVISKA</sequence>
<evidence type="ECO:0000256" key="1">
    <source>
        <dbReference type="ARBA" id="ARBA00006910"/>
    </source>
</evidence>
<name>A0A8H7BQF0_9FUNG</name>
<dbReference type="Gene3D" id="3.10.20.620">
    <property type="match status" value="1"/>
</dbReference>
<dbReference type="GO" id="GO:0034274">
    <property type="term" value="C:Atg12-Atg5-Atg16 complex"/>
    <property type="evidence" value="ECO:0007669"/>
    <property type="project" value="TreeGrafter"/>
</dbReference>
<gene>
    <name evidence="9" type="primary">ATG5</name>
    <name evidence="9" type="ORF">EC973_000583</name>
</gene>
<dbReference type="InterPro" id="IPR042527">
    <property type="entry name" value="Atg5_UblA_dom_sf"/>
</dbReference>
<evidence type="ECO:0000256" key="2">
    <source>
        <dbReference type="ARBA" id="ARBA00022499"/>
    </source>
</evidence>
<keyword evidence="5" id="KW-0813">Transport</keyword>
<keyword evidence="3 5" id="KW-0832">Ubl conjugation</keyword>
<dbReference type="AlphaFoldDB" id="A0A8H7BQF0"/>
<dbReference type="EMBL" id="JABAYA010000109">
    <property type="protein sequence ID" value="KAF7724870.1"/>
    <property type="molecule type" value="Genomic_DNA"/>
</dbReference>
<dbReference type="PANTHER" id="PTHR13040:SF2">
    <property type="entry name" value="AUTOPHAGY PROTEIN 5"/>
    <property type="match status" value="1"/>
</dbReference>
<dbReference type="GO" id="GO:0005776">
    <property type="term" value="C:autophagosome"/>
    <property type="evidence" value="ECO:0007669"/>
    <property type="project" value="TreeGrafter"/>
</dbReference>
<dbReference type="GO" id="GO:0006995">
    <property type="term" value="P:cellular response to nitrogen starvation"/>
    <property type="evidence" value="ECO:0007669"/>
    <property type="project" value="TreeGrafter"/>
</dbReference>
<dbReference type="Gene3D" id="1.10.246.190">
    <property type="entry name" value="Autophagy protein Apg5, helix rich domain"/>
    <property type="match status" value="1"/>
</dbReference>
<dbReference type="GO" id="GO:0034727">
    <property type="term" value="P:piecemeal microautophagy of the nucleus"/>
    <property type="evidence" value="ECO:0007669"/>
    <property type="project" value="TreeGrafter"/>
</dbReference>
<evidence type="ECO:0000256" key="4">
    <source>
        <dbReference type="ARBA" id="ARBA00023006"/>
    </source>
</evidence>
<dbReference type="Proteomes" id="UP000605846">
    <property type="component" value="Unassembled WGS sequence"/>
</dbReference>